<gene>
    <name evidence="1" type="ORF">ACFOOQ_13175</name>
</gene>
<dbReference type="EMBL" id="JBHRYJ010000002">
    <property type="protein sequence ID" value="MFC3676502.1"/>
    <property type="molecule type" value="Genomic_DNA"/>
</dbReference>
<accession>A0ABV7VHI2</accession>
<evidence type="ECO:0000313" key="1">
    <source>
        <dbReference type="EMBL" id="MFC3676502.1"/>
    </source>
</evidence>
<reference evidence="2" key="1">
    <citation type="journal article" date="2019" name="Int. J. Syst. Evol. Microbiol.">
        <title>The Global Catalogue of Microorganisms (GCM) 10K type strain sequencing project: providing services to taxonomists for standard genome sequencing and annotation.</title>
        <authorList>
            <consortium name="The Broad Institute Genomics Platform"/>
            <consortium name="The Broad Institute Genome Sequencing Center for Infectious Disease"/>
            <person name="Wu L."/>
            <person name="Ma J."/>
        </authorList>
    </citation>
    <scope>NUCLEOTIDE SEQUENCE [LARGE SCALE GENOMIC DNA]</scope>
    <source>
        <strain evidence="2">KCTC 42182</strain>
    </source>
</reference>
<protein>
    <submittedName>
        <fullName evidence="1">Uncharacterized protein</fullName>
    </submittedName>
</protein>
<dbReference type="RefSeq" id="WP_379727249.1">
    <property type="nucleotide sequence ID" value="NZ_JBHRYJ010000002.1"/>
</dbReference>
<sequence>MKNKQKVVAIRPDKPAVPAKAATPLPPPLVAAMFAEAGVALRPGRPETISATLGPAVGRFRALAHKLPFEREPGLFPAIEEAPVKTKKKGARR</sequence>
<evidence type="ECO:0000313" key="2">
    <source>
        <dbReference type="Proteomes" id="UP001595711"/>
    </source>
</evidence>
<keyword evidence="2" id="KW-1185">Reference proteome</keyword>
<name>A0ABV7VHI2_9PROT</name>
<dbReference type="Proteomes" id="UP001595711">
    <property type="component" value="Unassembled WGS sequence"/>
</dbReference>
<organism evidence="1 2">
    <name type="scientific">Ferrovibrio xuzhouensis</name>
    <dbReference type="NCBI Taxonomy" id="1576914"/>
    <lineage>
        <taxon>Bacteria</taxon>
        <taxon>Pseudomonadati</taxon>
        <taxon>Pseudomonadota</taxon>
        <taxon>Alphaproteobacteria</taxon>
        <taxon>Rhodospirillales</taxon>
        <taxon>Rhodospirillaceae</taxon>
        <taxon>Ferrovibrio</taxon>
    </lineage>
</organism>
<comment type="caution">
    <text evidence="1">The sequence shown here is derived from an EMBL/GenBank/DDBJ whole genome shotgun (WGS) entry which is preliminary data.</text>
</comment>
<proteinExistence type="predicted"/>